<reference evidence="6" key="2">
    <citation type="journal article" date="2023" name="Science">
        <title>Genomic signatures of disease resistance in endangered staghorn corals.</title>
        <authorList>
            <person name="Vollmer S.V."/>
            <person name="Selwyn J.D."/>
            <person name="Despard B.A."/>
            <person name="Roesel C.L."/>
        </authorList>
    </citation>
    <scope>NUCLEOTIDE SEQUENCE</scope>
    <source>
        <strain evidence="6">K2</strain>
    </source>
</reference>
<dbReference type="GO" id="GO:0051295">
    <property type="term" value="P:establishment of meiotic spindle localization"/>
    <property type="evidence" value="ECO:0007669"/>
    <property type="project" value="TreeGrafter"/>
</dbReference>
<proteinExistence type="predicted"/>
<feature type="region of interest" description="Disordered" evidence="5">
    <location>
        <begin position="1"/>
        <end position="31"/>
    </location>
</feature>
<dbReference type="PANTHER" id="PTHR22706:SF1">
    <property type="entry name" value="ASSEMBLY FACTOR FOR SPINDLE MICROTUBULES"/>
    <property type="match status" value="1"/>
</dbReference>
<evidence type="ECO:0000256" key="5">
    <source>
        <dbReference type="SAM" id="MobiDB-lite"/>
    </source>
</evidence>
<evidence type="ECO:0000313" key="7">
    <source>
        <dbReference type="Proteomes" id="UP001249851"/>
    </source>
</evidence>
<dbReference type="InterPro" id="IPR027417">
    <property type="entry name" value="P-loop_NTPase"/>
</dbReference>
<dbReference type="GO" id="GO:0007051">
    <property type="term" value="P:spindle organization"/>
    <property type="evidence" value="ECO:0007669"/>
    <property type="project" value="TreeGrafter"/>
</dbReference>
<keyword evidence="7" id="KW-1185">Reference proteome</keyword>
<dbReference type="InterPro" id="IPR051185">
    <property type="entry name" value="ASPM"/>
</dbReference>
<dbReference type="PROSITE" id="PS50096">
    <property type="entry name" value="IQ"/>
    <property type="match status" value="3"/>
</dbReference>
<dbReference type="Pfam" id="PF00612">
    <property type="entry name" value="IQ"/>
    <property type="match status" value="3"/>
</dbReference>
<sequence length="119" mass="13849">MKSVFTEDPLRNPGHQTNEAVKNGREADNDGIGVNELQRKEATTKIQSHYRGYCNRKQENKHAAAIKIQAGYRGCRVRKLRRTRSKAVVKIQSFYREYKTRQQLQRRHSTKSFLKVTTG</sequence>
<dbReference type="EMBL" id="JARQWQ010000027">
    <property type="protein sequence ID" value="KAK2563012.1"/>
    <property type="molecule type" value="Genomic_DNA"/>
</dbReference>
<protein>
    <submittedName>
        <fullName evidence="6">Abnormal spindle-like microcephaly-associated protein-like protein</fullName>
    </submittedName>
</protein>
<evidence type="ECO:0000256" key="1">
    <source>
        <dbReference type="ARBA" id="ARBA00004496"/>
    </source>
</evidence>
<dbReference type="InterPro" id="IPR000048">
    <property type="entry name" value="IQ_motif_EF-hand-BS"/>
</dbReference>
<keyword evidence="3" id="KW-0677">Repeat</keyword>
<evidence type="ECO:0000256" key="3">
    <source>
        <dbReference type="ARBA" id="ARBA00022737"/>
    </source>
</evidence>
<accession>A0AAD9V6N2</accession>
<dbReference type="GO" id="GO:0000278">
    <property type="term" value="P:mitotic cell cycle"/>
    <property type="evidence" value="ECO:0007669"/>
    <property type="project" value="TreeGrafter"/>
</dbReference>
<keyword evidence="2" id="KW-0963">Cytoplasm</keyword>
<dbReference type="SUPFAM" id="SSF52540">
    <property type="entry name" value="P-loop containing nucleoside triphosphate hydrolases"/>
    <property type="match status" value="1"/>
</dbReference>
<dbReference type="SMART" id="SM00015">
    <property type="entry name" value="IQ"/>
    <property type="match status" value="3"/>
</dbReference>
<dbReference type="GO" id="GO:0000922">
    <property type="term" value="C:spindle pole"/>
    <property type="evidence" value="ECO:0007669"/>
    <property type="project" value="TreeGrafter"/>
</dbReference>
<keyword evidence="4" id="KW-0112">Calmodulin-binding</keyword>
<dbReference type="Proteomes" id="UP001249851">
    <property type="component" value="Unassembled WGS sequence"/>
</dbReference>
<comment type="caution">
    <text evidence="6">The sequence shown here is derived from an EMBL/GenBank/DDBJ whole genome shotgun (WGS) entry which is preliminary data.</text>
</comment>
<comment type="subcellular location">
    <subcellularLocation>
        <location evidence="1">Cytoplasm</location>
    </subcellularLocation>
</comment>
<dbReference type="Gene3D" id="1.20.5.190">
    <property type="match status" value="2"/>
</dbReference>
<evidence type="ECO:0000256" key="4">
    <source>
        <dbReference type="ARBA" id="ARBA00022860"/>
    </source>
</evidence>
<dbReference type="GO" id="GO:0005516">
    <property type="term" value="F:calmodulin binding"/>
    <property type="evidence" value="ECO:0007669"/>
    <property type="project" value="UniProtKB-KW"/>
</dbReference>
<reference evidence="6" key="1">
    <citation type="journal article" date="2023" name="G3 (Bethesda)">
        <title>Whole genome assembly and annotation of the endangered Caribbean coral Acropora cervicornis.</title>
        <authorList>
            <person name="Selwyn J.D."/>
            <person name="Vollmer S.V."/>
        </authorList>
    </citation>
    <scope>NUCLEOTIDE SEQUENCE</scope>
    <source>
        <strain evidence="6">K2</strain>
    </source>
</reference>
<dbReference type="AlphaFoldDB" id="A0AAD9V6N2"/>
<name>A0AAD9V6N2_ACRCE</name>
<gene>
    <name evidence="6" type="ORF">P5673_014018</name>
</gene>
<evidence type="ECO:0000313" key="6">
    <source>
        <dbReference type="EMBL" id="KAK2563012.1"/>
    </source>
</evidence>
<dbReference type="PANTHER" id="PTHR22706">
    <property type="entry name" value="ASSEMBLY FACTOR FOR SPINDLE MICROTUBULES"/>
    <property type="match status" value="1"/>
</dbReference>
<dbReference type="GO" id="GO:0005737">
    <property type="term" value="C:cytoplasm"/>
    <property type="evidence" value="ECO:0007669"/>
    <property type="project" value="UniProtKB-SubCell"/>
</dbReference>
<evidence type="ECO:0000256" key="2">
    <source>
        <dbReference type="ARBA" id="ARBA00022490"/>
    </source>
</evidence>
<organism evidence="6 7">
    <name type="scientific">Acropora cervicornis</name>
    <name type="common">Staghorn coral</name>
    <dbReference type="NCBI Taxonomy" id="6130"/>
    <lineage>
        <taxon>Eukaryota</taxon>
        <taxon>Metazoa</taxon>
        <taxon>Cnidaria</taxon>
        <taxon>Anthozoa</taxon>
        <taxon>Hexacorallia</taxon>
        <taxon>Scleractinia</taxon>
        <taxon>Astrocoeniina</taxon>
        <taxon>Acroporidae</taxon>
        <taxon>Acropora</taxon>
    </lineage>
</organism>